<evidence type="ECO:0000256" key="3">
    <source>
        <dbReference type="SAM" id="SignalP"/>
    </source>
</evidence>
<dbReference type="Pfam" id="PF09972">
    <property type="entry name" value="DUF2207"/>
    <property type="match status" value="1"/>
</dbReference>
<feature type="region of interest" description="Disordered" evidence="1">
    <location>
        <begin position="122"/>
        <end position="144"/>
    </location>
</feature>
<dbReference type="EMBL" id="SNWQ01000008">
    <property type="protein sequence ID" value="TDO47737.1"/>
    <property type="molecule type" value="Genomic_DNA"/>
</dbReference>
<feature type="compositionally biased region" description="Polar residues" evidence="1">
    <location>
        <begin position="132"/>
        <end position="144"/>
    </location>
</feature>
<keyword evidence="2" id="KW-0812">Transmembrane</keyword>
<feature type="compositionally biased region" description="Gly residues" evidence="1">
    <location>
        <begin position="626"/>
        <end position="654"/>
    </location>
</feature>
<feature type="domain" description="DUF2207" evidence="4">
    <location>
        <begin position="59"/>
        <end position="252"/>
    </location>
</feature>
<comment type="caution">
    <text evidence="6">The sequence shown here is derived from an EMBL/GenBank/DDBJ whole genome shotgun (WGS) entry which is preliminary data.</text>
</comment>
<feature type="signal peptide" evidence="3">
    <location>
        <begin position="1"/>
        <end position="29"/>
    </location>
</feature>
<evidence type="ECO:0000313" key="6">
    <source>
        <dbReference type="EMBL" id="TDO47737.1"/>
    </source>
</evidence>
<feature type="transmembrane region" description="Helical" evidence="2">
    <location>
        <begin position="279"/>
        <end position="299"/>
    </location>
</feature>
<gene>
    <name evidence="6" type="ORF">EV643_10843</name>
</gene>
<organism evidence="6 7">
    <name type="scientific">Kribbella caucasensis</name>
    <dbReference type="NCBI Taxonomy" id="2512215"/>
    <lineage>
        <taxon>Bacteria</taxon>
        <taxon>Bacillati</taxon>
        <taxon>Actinomycetota</taxon>
        <taxon>Actinomycetes</taxon>
        <taxon>Propionibacteriales</taxon>
        <taxon>Kribbellaceae</taxon>
        <taxon>Kribbella</taxon>
    </lineage>
</organism>
<evidence type="ECO:0000256" key="2">
    <source>
        <dbReference type="SAM" id="Phobius"/>
    </source>
</evidence>
<protein>
    <submittedName>
        <fullName evidence="6">Putative membrane protein DUF2207</fullName>
    </submittedName>
</protein>
<reference evidence="6 7" key="1">
    <citation type="submission" date="2019-03" db="EMBL/GenBank/DDBJ databases">
        <title>Genomic Encyclopedia of Type Strains, Phase III (KMG-III): the genomes of soil and plant-associated and newly described type strains.</title>
        <authorList>
            <person name="Whitman W."/>
        </authorList>
    </citation>
    <scope>NUCLEOTIDE SEQUENCE [LARGE SCALE GENOMIC DNA]</scope>
    <source>
        <strain evidence="6 7">VKM Ac-2527</strain>
    </source>
</reference>
<feature type="region of interest" description="Disordered" evidence="1">
    <location>
        <begin position="616"/>
        <end position="654"/>
    </location>
</feature>
<keyword evidence="2" id="KW-0472">Membrane</keyword>
<accession>A0A4V3C9X3</accession>
<dbReference type="Pfam" id="PF20990">
    <property type="entry name" value="DUF2207_C"/>
    <property type="match status" value="1"/>
</dbReference>
<dbReference type="Proteomes" id="UP000295388">
    <property type="component" value="Unassembled WGS sequence"/>
</dbReference>
<sequence>MRRGVFTAVVTVFAGLVLAGWIAPGPAAATEAAATQLAATQIAAAQTTPTGIAADGDVVTSMQIDYMVNRDGELHVKETIAYHFGGIGRHGIYRNLVTREPYRDDDSKDQKYEISNIKVDTTTPGASDEFSESTTKSKNQRDQSVQIKIGSANETVPSRDVTYVIEYDVRGALRHFDDHSELYWDAAGSGWEAVLQQVTVNVEVPEGVQQVECFAGPPQSETSCEQKSVNGESGVFRASNLERGEQLTIVAGIRPGVVANDTPIVVDPPSALQRAGVSVPSLIGSGLVTLGAIAAAVLYSRNGNRDQRFAGMPPGTIPPSGTTVAAVKDELGTDQIPVAFAPPRIPVAEGGLLIDAKANTTETAATLIDLAVRGGVRIDNTGSEQKAILLNPAVATAPHEQVLLQNLYPGLQPGSEITLERRPTGDTWMRQAHTAMIDALRQQIKARNWYLRMPRAGGGSSFPSGFPCACMAMIGLWVFGAGIAGTAVGAATGGLGRAAIIVVPVLAVVVAIGIWIGKRAKGQRNPYGRAVTDQLIGFRTYLATAEADQLRFEEGEDIFSKYLPWAIAFDLADRWQRVCAQLVAAGRITPDPYWYTGPAYYSSGFAAGTISQTVANTFDPPPAPAGSGGGGGSSSGFSGGSSGGGGGGGGGGSW</sequence>
<dbReference type="InterPro" id="IPR018702">
    <property type="entry name" value="DUF2207"/>
</dbReference>
<dbReference type="OrthoDB" id="143710at2"/>
<keyword evidence="3" id="KW-0732">Signal</keyword>
<dbReference type="AlphaFoldDB" id="A0A4V3C9X3"/>
<evidence type="ECO:0000313" key="7">
    <source>
        <dbReference type="Proteomes" id="UP000295388"/>
    </source>
</evidence>
<evidence type="ECO:0000259" key="5">
    <source>
        <dbReference type="Pfam" id="PF20990"/>
    </source>
</evidence>
<feature type="transmembrane region" description="Helical" evidence="2">
    <location>
        <begin position="495"/>
        <end position="516"/>
    </location>
</feature>
<proteinExistence type="predicted"/>
<evidence type="ECO:0000256" key="1">
    <source>
        <dbReference type="SAM" id="MobiDB-lite"/>
    </source>
</evidence>
<feature type="chain" id="PRO_5020527952" evidence="3">
    <location>
        <begin position="30"/>
        <end position="654"/>
    </location>
</feature>
<dbReference type="RefSeq" id="WP_133801191.1">
    <property type="nucleotide sequence ID" value="NZ_SNWQ01000008.1"/>
</dbReference>
<evidence type="ECO:0000259" key="4">
    <source>
        <dbReference type="Pfam" id="PF09972"/>
    </source>
</evidence>
<feature type="transmembrane region" description="Helical" evidence="2">
    <location>
        <begin position="462"/>
        <end position="483"/>
    </location>
</feature>
<name>A0A4V3C9X3_9ACTN</name>
<dbReference type="InterPro" id="IPR048389">
    <property type="entry name" value="YciQ-like_C"/>
</dbReference>
<feature type="domain" description="Predicted membrane protein YciQ-like C-terminal" evidence="5">
    <location>
        <begin position="341"/>
        <end position="577"/>
    </location>
</feature>
<keyword evidence="7" id="KW-1185">Reference proteome</keyword>
<keyword evidence="2" id="KW-1133">Transmembrane helix</keyword>